<sequence>MLRAVFTERVIRTEEILGLERCPQMWPKENQFEANKDLAGSDLTSRPVWVKDSFVEICHNVISVWTDKQSILNRYHQWALFFQERQCHMTTGSKTPQGIYFENTITSMDVKQMAQNLFRKKAVIASQCVYR</sequence>
<proteinExistence type="predicted"/>
<dbReference type="AlphaFoldDB" id="A0AAE0ZUA7"/>
<dbReference type="Proteomes" id="UP001283361">
    <property type="component" value="Unassembled WGS sequence"/>
</dbReference>
<evidence type="ECO:0000313" key="1">
    <source>
        <dbReference type="EMBL" id="KAK3775734.1"/>
    </source>
</evidence>
<reference evidence="1" key="1">
    <citation type="journal article" date="2023" name="G3 (Bethesda)">
        <title>A reference genome for the long-term kleptoplast-retaining sea slug Elysia crispata morphotype clarki.</title>
        <authorList>
            <person name="Eastman K.E."/>
            <person name="Pendleton A.L."/>
            <person name="Shaikh M.A."/>
            <person name="Suttiyut T."/>
            <person name="Ogas R."/>
            <person name="Tomko P."/>
            <person name="Gavelis G."/>
            <person name="Widhalm J.R."/>
            <person name="Wisecaver J.H."/>
        </authorList>
    </citation>
    <scope>NUCLEOTIDE SEQUENCE</scope>
    <source>
        <strain evidence="1">ECLA1</strain>
    </source>
</reference>
<name>A0AAE0ZUA7_9GAST</name>
<accession>A0AAE0ZUA7</accession>
<organism evidence="1 2">
    <name type="scientific">Elysia crispata</name>
    <name type="common">lettuce slug</name>
    <dbReference type="NCBI Taxonomy" id="231223"/>
    <lineage>
        <taxon>Eukaryota</taxon>
        <taxon>Metazoa</taxon>
        <taxon>Spiralia</taxon>
        <taxon>Lophotrochozoa</taxon>
        <taxon>Mollusca</taxon>
        <taxon>Gastropoda</taxon>
        <taxon>Heterobranchia</taxon>
        <taxon>Euthyneura</taxon>
        <taxon>Panpulmonata</taxon>
        <taxon>Sacoglossa</taxon>
        <taxon>Placobranchoidea</taxon>
        <taxon>Plakobranchidae</taxon>
        <taxon>Elysia</taxon>
    </lineage>
</organism>
<dbReference type="EMBL" id="JAWDGP010003283">
    <property type="protein sequence ID" value="KAK3775734.1"/>
    <property type="molecule type" value="Genomic_DNA"/>
</dbReference>
<protein>
    <submittedName>
        <fullName evidence="1">Uncharacterized protein</fullName>
    </submittedName>
</protein>
<comment type="caution">
    <text evidence="1">The sequence shown here is derived from an EMBL/GenBank/DDBJ whole genome shotgun (WGS) entry which is preliminary data.</text>
</comment>
<evidence type="ECO:0000313" key="2">
    <source>
        <dbReference type="Proteomes" id="UP001283361"/>
    </source>
</evidence>
<gene>
    <name evidence="1" type="ORF">RRG08_044792</name>
</gene>
<keyword evidence="2" id="KW-1185">Reference proteome</keyword>